<sequence length="150" mass="17566">MAGKVQCQETTIYGYFSFCKRKKRCMLVGLCIPSCLLIKIFRMYSSQNQFGRFSCFWLSGVQIGNTADNNGVWIILCSTQSSRYRINNFRQSLQIENRLTSADYLCCQSLVFKVESDSFRHRFRQHLSHPFVVETPSKYHCRTLKSVFVR</sequence>
<keyword evidence="1" id="KW-0472">Membrane</keyword>
<protein>
    <submittedName>
        <fullName evidence="2">Uncharacterized protein</fullName>
    </submittedName>
</protein>
<accession>C4YCI5</accession>
<dbReference type="EMBL" id="CH408083">
    <property type="protein sequence ID" value="EEQ41696.1"/>
    <property type="molecule type" value="Genomic_DNA"/>
</dbReference>
<evidence type="ECO:0000313" key="2">
    <source>
        <dbReference type="EMBL" id="EEQ41696.1"/>
    </source>
</evidence>
<dbReference type="InParanoid" id="C4YCI5"/>
<name>C4YCI5_CLAL4</name>
<feature type="transmembrane region" description="Helical" evidence="1">
    <location>
        <begin position="25"/>
        <end position="44"/>
    </location>
</feature>
<evidence type="ECO:0000256" key="1">
    <source>
        <dbReference type="SAM" id="Phobius"/>
    </source>
</evidence>
<organism evidence="2 3">
    <name type="scientific">Clavispora lusitaniae (strain ATCC 42720)</name>
    <name type="common">Yeast</name>
    <name type="synonym">Candida lusitaniae</name>
    <dbReference type="NCBI Taxonomy" id="306902"/>
    <lineage>
        <taxon>Eukaryota</taxon>
        <taxon>Fungi</taxon>
        <taxon>Dikarya</taxon>
        <taxon>Ascomycota</taxon>
        <taxon>Saccharomycotina</taxon>
        <taxon>Pichiomycetes</taxon>
        <taxon>Metschnikowiaceae</taxon>
        <taxon>Clavispora</taxon>
    </lineage>
</organism>
<dbReference type="HOGENOM" id="CLU_1740336_0_0_1"/>
<proteinExistence type="predicted"/>
<dbReference type="AlphaFoldDB" id="C4YCI5"/>
<evidence type="ECO:0000313" key="3">
    <source>
        <dbReference type="Proteomes" id="UP000007703"/>
    </source>
</evidence>
<keyword evidence="1" id="KW-1133">Transmembrane helix</keyword>
<dbReference type="Proteomes" id="UP000007703">
    <property type="component" value="Unassembled WGS sequence"/>
</dbReference>
<keyword evidence="1" id="KW-0812">Transmembrane</keyword>
<dbReference type="KEGG" id="clu:CLUG_05824"/>
<reference evidence="2 3" key="1">
    <citation type="journal article" date="2009" name="Nature">
        <title>Evolution of pathogenicity and sexual reproduction in eight Candida genomes.</title>
        <authorList>
            <person name="Butler G."/>
            <person name="Rasmussen M.D."/>
            <person name="Lin M.F."/>
            <person name="Santos M.A."/>
            <person name="Sakthikumar S."/>
            <person name="Munro C.A."/>
            <person name="Rheinbay E."/>
            <person name="Grabherr M."/>
            <person name="Forche A."/>
            <person name="Reedy J.L."/>
            <person name="Agrafioti I."/>
            <person name="Arnaud M.B."/>
            <person name="Bates S."/>
            <person name="Brown A.J."/>
            <person name="Brunke S."/>
            <person name="Costanzo M.C."/>
            <person name="Fitzpatrick D.A."/>
            <person name="de Groot P.W."/>
            <person name="Harris D."/>
            <person name="Hoyer L.L."/>
            <person name="Hube B."/>
            <person name="Klis F.M."/>
            <person name="Kodira C."/>
            <person name="Lennard N."/>
            <person name="Logue M.E."/>
            <person name="Martin R."/>
            <person name="Neiman A.M."/>
            <person name="Nikolaou E."/>
            <person name="Quail M.A."/>
            <person name="Quinn J."/>
            <person name="Santos M.C."/>
            <person name="Schmitzberger F.F."/>
            <person name="Sherlock G."/>
            <person name="Shah P."/>
            <person name="Silverstein K.A."/>
            <person name="Skrzypek M.S."/>
            <person name="Soll D."/>
            <person name="Staggs R."/>
            <person name="Stansfield I."/>
            <person name="Stumpf M.P."/>
            <person name="Sudbery P.E."/>
            <person name="Srikantha T."/>
            <person name="Zeng Q."/>
            <person name="Berman J."/>
            <person name="Berriman M."/>
            <person name="Heitman J."/>
            <person name="Gow N.A."/>
            <person name="Lorenz M.C."/>
            <person name="Birren B.W."/>
            <person name="Kellis M."/>
            <person name="Cuomo C.A."/>
        </authorList>
    </citation>
    <scope>NUCLEOTIDE SEQUENCE [LARGE SCALE GENOMIC DNA]</scope>
    <source>
        <strain evidence="2 3">ATCC 42720</strain>
    </source>
</reference>
<gene>
    <name evidence="2" type="ORF">CLUG_05824</name>
</gene>
<dbReference type="VEuPathDB" id="FungiDB:CLUG_05824"/>